<dbReference type="GO" id="GO:0016787">
    <property type="term" value="F:hydrolase activity"/>
    <property type="evidence" value="ECO:0007669"/>
    <property type="project" value="UniProtKB-KW"/>
</dbReference>
<dbReference type="Proteomes" id="UP000252015">
    <property type="component" value="Unassembled WGS sequence"/>
</dbReference>
<reference evidence="2 3" key="1">
    <citation type="submission" date="2018-05" db="EMBL/GenBank/DDBJ databases">
        <authorList>
            <consortium name="IHU Genomes"/>
        </authorList>
    </citation>
    <scope>NUCLEOTIDE SEQUENCE [LARGE SCALE GENOMIC DNA]</scope>
    <source>
        <strain evidence="2 3">P7336</strain>
    </source>
</reference>
<dbReference type="InterPro" id="IPR006674">
    <property type="entry name" value="HD_domain"/>
</dbReference>
<evidence type="ECO:0000313" key="2">
    <source>
        <dbReference type="EMBL" id="SRX94724.1"/>
    </source>
</evidence>
<gene>
    <name evidence="2" type="ORF">MSP7336_02984</name>
</gene>
<dbReference type="SUPFAM" id="SSF109604">
    <property type="entry name" value="HD-domain/PDEase-like"/>
    <property type="match status" value="1"/>
</dbReference>
<dbReference type="STRING" id="29313.BHQ16_21900"/>
<feature type="domain" description="HD" evidence="1">
    <location>
        <begin position="24"/>
        <end position="100"/>
    </location>
</feature>
<evidence type="ECO:0000259" key="1">
    <source>
        <dbReference type="Pfam" id="PF01966"/>
    </source>
</evidence>
<protein>
    <submittedName>
        <fullName evidence="2">Metal dependent phosphohydrolase [Amycolatopsis mediterranei S699]</fullName>
    </submittedName>
</protein>
<evidence type="ECO:0000313" key="3">
    <source>
        <dbReference type="Proteomes" id="UP000252015"/>
    </source>
</evidence>
<dbReference type="Gene3D" id="1.10.3210.10">
    <property type="entry name" value="Hypothetical protein af1432"/>
    <property type="match status" value="1"/>
</dbReference>
<dbReference type="EMBL" id="UEGW01000001">
    <property type="protein sequence ID" value="SRX94724.1"/>
    <property type="molecule type" value="Genomic_DNA"/>
</dbReference>
<sequence length="106" mass="11208">MDDTPLVNRAGELATHWLADLPKRLAHVRGVADATARVAARADPKRAAELTAAAWLHDIGYAPRLAVSGFHPVDGARFVRSQGFPEVVVSLVAFHTGAETEATVGA</sequence>
<accession>A0A375Z0N4</accession>
<name>A0A375Z0N4_MYCSH</name>
<dbReference type="Pfam" id="PF01966">
    <property type="entry name" value="HD"/>
    <property type="match status" value="1"/>
</dbReference>
<proteinExistence type="predicted"/>
<keyword evidence="3" id="KW-1185">Reference proteome</keyword>
<dbReference type="AlphaFoldDB" id="A0A375Z0N4"/>
<keyword evidence="2" id="KW-0378">Hydrolase</keyword>
<organism evidence="2 3">
    <name type="scientific">Mycobacterium shimoidei</name>
    <dbReference type="NCBI Taxonomy" id="29313"/>
    <lineage>
        <taxon>Bacteria</taxon>
        <taxon>Bacillati</taxon>
        <taxon>Actinomycetota</taxon>
        <taxon>Actinomycetes</taxon>
        <taxon>Mycobacteriales</taxon>
        <taxon>Mycobacteriaceae</taxon>
        <taxon>Mycobacterium</taxon>
    </lineage>
</organism>